<dbReference type="Proteomes" id="UP000035681">
    <property type="component" value="Unplaced"/>
</dbReference>
<dbReference type="InterPro" id="IPR000253">
    <property type="entry name" value="FHA_dom"/>
</dbReference>
<dbReference type="GO" id="GO:0050839">
    <property type="term" value="F:cell adhesion molecule binding"/>
    <property type="evidence" value="ECO:0007669"/>
    <property type="project" value="TreeGrafter"/>
</dbReference>
<dbReference type="Pfam" id="PF00788">
    <property type="entry name" value="RA"/>
    <property type="match status" value="2"/>
</dbReference>
<dbReference type="GO" id="GO:0032880">
    <property type="term" value="P:regulation of protein localization"/>
    <property type="evidence" value="ECO:0007669"/>
    <property type="project" value="TreeGrafter"/>
</dbReference>
<feature type="domain" description="Ras-associating" evidence="4">
    <location>
        <begin position="69"/>
        <end position="159"/>
    </location>
</feature>
<organism evidence="6 7">
    <name type="scientific">Strongyloides stercoralis</name>
    <name type="common">Threadworm</name>
    <dbReference type="NCBI Taxonomy" id="6248"/>
    <lineage>
        <taxon>Eukaryota</taxon>
        <taxon>Metazoa</taxon>
        <taxon>Ecdysozoa</taxon>
        <taxon>Nematoda</taxon>
        <taxon>Chromadorea</taxon>
        <taxon>Rhabditida</taxon>
        <taxon>Tylenchina</taxon>
        <taxon>Panagrolaimomorpha</taxon>
        <taxon>Strongyloidoidea</taxon>
        <taxon>Strongyloididae</taxon>
        <taxon>Strongyloides</taxon>
    </lineage>
</organism>
<feature type="compositionally biased region" description="Basic and acidic residues" evidence="2">
    <location>
        <begin position="1527"/>
        <end position="1538"/>
    </location>
</feature>
<dbReference type="Gene3D" id="3.10.20.90">
    <property type="entry name" value="Phosphatidylinositol 3-kinase Catalytic Subunit, Chain A, domain 1"/>
    <property type="match status" value="2"/>
</dbReference>
<evidence type="ECO:0000313" key="6">
    <source>
        <dbReference type="Proteomes" id="UP000035681"/>
    </source>
</evidence>
<proteinExistence type="predicted"/>
<dbReference type="PROSITE" id="PS51126">
    <property type="entry name" value="DILUTE"/>
    <property type="match status" value="1"/>
</dbReference>
<dbReference type="GO" id="GO:0007165">
    <property type="term" value="P:signal transduction"/>
    <property type="evidence" value="ECO:0007669"/>
    <property type="project" value="InterPro"/>
</dbReference>
<dbReference type="SMART" id="SM00228">
    <property type="entry name" value="PDZ"/>
    <property type="match status" value="1"/>
</dbReference>
<keyword evidence="6" id="KW-1185">Reference proteome</keyword>
<dbReference type="SUPFAM" id="SSF54236">
    <property type="entry name" value="Ubiquitin-like"/>
    <property type="match status" value="2"/>
</dbReference>
<dbReference type="InterPro" id="IPR008984">
    <property type="entry name" value="SMAD_FHA_dom_sf"/>
</dbReference>
<evidence type="ECO:0000256" key="2">
    <source>
        <dbReference type="SAM" id="MobiDB-lite"/>
    </source>
</evidence>
<dbReference type="AlphaFoldDB" id="A0AAF5D2Y4"/>
<dbReference type="InterPro" id="IPR000159">
    <property type="entry name" value="RA_dom"/>
</dbReference>
<evidence type="ECO:0000259" key="3">
    <source>
        <dbReference type="PROSITE" id="PS50106"/>
    </source>
</evidence>
<dbReference type="PROSITE" id="PS50200">
    <property type="entry name" value="RA"/>
    <property type="match status" value="2"/>
</dbReference>
<sequence>LVCFVLFLSSNMYGSIDSKSPIESSFLEENFEAKRKYLIELIENWNENRLELFAISMPEGDSLEIYGAMRFYFRDTGEKVFSKCIRVSSTATTESVIEALVEKFRPDMKMLTTPEYSLWEAHENGNERKLGRDEKPLLVQLNWHKDDKDGRFILKNDNEPEKINRNTGRFSKRLKNELKKRSKSIDNVGATNAKAFEEPKTVTEEVFSDASSNPFNRTISNPEVVMKKRREQKLENKLKEIMGSNGGSLKIYGHNINPFKNYVSILVSIYDRASKILIEALQKYGIENEDPNNFVLTQKIMPHNSINRMSKSISDLREEATEDVVIFNERVLDGDECPLLNLLNHKEKKNDNRTSNEEIIFTLKRCTVSPKMPPQTVMATQQITPSPIYQHLNKNSMINLTTSQYQQSLGVSPTNSVTSSSSPMYGGGGGGGIQKSISKRPAIVPINHLTGKENHDSVILIQPNVTIIGSNPDLAQPQNQAILLTGQNVIPRHCLISFSDGSVSITPLDGRGIVEVNERKIISTTLLKDGFTIKIGNVNGFRFYSNYNQNKYIFNNNLLGSHQLLSTSPSINDPTMPITTHFDANPYAAPVYPRKGSVSSIYSSQSPYNLTSNNYFGTQQSISVYPPQNLPALIEVIDQFGNDDLFLSLLITNSTIQLINFRPSPAFILYMSLRHRSSTLYKPSITMDIRNGLTQQYFDMICKKITHVIYSNPSNVDSLAFWLTVSSELLFIIQSDVHLNSILLQLRDNLYNLVEKCFSLLNDACHVQLSYTMYTFLNGTIDDGVGSNETISIFENIMSQLRRNRTNAALQIQIFSQLFHYVNMYIFNWLVGTEEGASHLTLSWAIHLKERLYHIYKWAENHGLELAVECHMDRIQQAVNLLTTPKTVDQVAVLGATCYKLNSRQVEYLLRRYISDVSETPVSESIINDCIKLSQSQADESAKEEGLPVELLEERRLNVPFMFPQEGYVIQLQKGIPSYLMELIDYLEQQGVCRFIPLPNINGSWTVHMKNYIHNSETLSQASTEFASSRQHINNMSHIQTPPTAIVNQNTIKPQVVSISFAKINNGIGLSIVAAQSTENKNVGIYVKKVFEGGAAYKDGRIETGDQLLTLNGHSLIGISQEAAAEIMAKCGPQLNFEVAKNAAYCNGLSSWFSKANENNEREIKYQQRVSNNQTPIYNGNNNYSSTVNGNNYSIYRPRTTSESSMQSNFNNNLSKQTHHLPSHYRTSTRPPIIQPGRPSSYNTSSNNISSSSLGCPPQHNDYSSMNQMVNKNMLPSTVRVRSSSVIPFGQENTTTTTTTTILPPRIPMNNIVSSQGGNNLIIKKDYLNNGRRSAPLFGEELTPKELREKLNDELDVLEGKGDRMTEYDRIRYRELVQQLGNISTSPQKSYNNNIMNGGGGVVVPRHRHPHQQPPPFLSEMTSKFEQKRQSQSSSISGSSSSHNQHRNGVESLIDNVVADVKKINLVVEENQSKEGTFNNRLNLDNNNIKLSNTLNITKICNNQQVEQLSPNSQEENKNPLQNNIIEKSKDEPRVRNEDEVDEPRVQIIGSNEIYNDPRVRRLNEIQSRSNRTNVDGSNLDFKDKMKMFAASLGEETPKAKICTSSAQREIEHSLEK</sequence>
<accession>A0AAF5D2Y4</accession>
<dbReference type="GO" id="GO:0007155">
    <property type="term" value="P:cell adhesion"/>
    <property type="evidence" value="ECO:0007669"/>
    <property type="project" value="UniProtKB-KW"/>
</dbReference>
<feature type="domain" description="Ras-associating" evidence="4">
    <location>
        <begin position="245"/>
        <end position="352"/>
    </location>
</feature>
<dbReference type="PROSITE" id="PS50106">
    <property type="entry name" value="PDZ"/>
    <property type="match status" value="1"/>
</dbReference>
<dbReference type="InterPro" id="IPR036034">
    <property type="entry name" value="PDZ_sf"/>
</dbReference>
<name>A0AAF5D2Y4_STRER</name>
<feature type="compositionally biased region" description="Low complexity" evidence="2">
    <location>
        <begin position="1240"/>
        <end position="1253"/>
    </location>
</feature>
<dbReference type="PANTHER" id="PTHR10398:SF2">
    <property type="entry name" value="AFADIN"/>
    <property type="match status" value="1"/>
</dbReference>
<dbReference type="SUPFAM" id="SSF50156">
    <property type="entry name" value="PDZ domain-like"/>
    <property type="match status" value="1"/>
</dbReference>
<dbReference type="SMART" id="SM00314">
    <property type="entry name" value="RA"/>
    <property type="match status" value="2"/>
</dbReference>
<feature type="region of interest" description="Disordered" evidence="2">
    <location>
        <begin position="411"/>
        <end position="432"/>
    </location>
</feature>
<dbReference type="SMART" id="SM01132">
    <property type="entry name" value="DIL"/>
    <property type="match status" value="1"/>
</dbReference>
<dbReference type="InterPro" id="IPR001478">
    <property type="entry name" value="PDZ"/>
</dbReference>
<reference evidence="7" key="1">
    <citation type="submission" date="2024-02" db="UniProtKB">
        <authorList>
            <consortium name="WormBaseParasite"/>
        </authorList>
    </citation>
    <scope>IDENTIFICATION</scope>
</reference>
<evidence type="ECO:0000256" key="1">
    <source>
        <dbReference type="ARBA" id="ARBA00022889"/>
    </source>
</evidence>
<feature type="domain" description="Dilute" evidence="5">
    <location>
        <begin position="699"/>
        <end position="936"/>
    </location>
</feature>
<dbReference type="SUPFAM" id="SSF49879">
    <property type="entry name" value="SMAD/FHA domain"/>
    <property type="match status" value="1"/>
</dbReference>
<dbReference type="Gene3D" id="2.30.42.10">
    <property type="match status" value="1"/>
</dbReference>
<dbReference type="CDD" id="cd01782">
    <property type="entry name" value="RA1_Afadin"/>
    <property type="match status" value="1"/>
</dbReference>
<evidence type="ECO:0000259" key="4">
    <source>
        <dbReference type="PROSITE" id="PS50200"/>
    </source>
</evidence>
<dbReference type="GO" id="GO:0005912">
    <property type="term" value="C:adherens junction"/>
    <property type="evidence" value="ECO:0007669"/>
    <property type="project" value="TreeGrafter"/>
</dbReference>
<dbReference type="InterPro" id="IPR029071">
    <property type="entry name" value="Ubiquitin-like_domsf"/>
</dbReference>
<feature type="domain" description="PDZ" evidence="3">
    <location>
        <begin position="1058"/>
        <end position="1143"/>
    </location>
</feature>
<dbReference type="InterPro" id="IPR002710">
    <property type="entry name" value="Dilute_dom"/>
</dbReference>
<dbReference type="InterPro" id="IPR028842">
    <property type="entry name" value="Afadin"/>
</dbReference>
<dbReference type="Pfam" id="PF00498">
    <property type="entry name" value="FHA"/>
    <property type="match status" value="1"/>
</dbReference>
<dbReference type="PANTHER" id="PTHR10398">
    <property type="entry name" value="AFADIN"/>
    <property type="match status" value="1"/>
</dbReference>
<feature type="region of interest" description="Disordered" evidence="2">
    <location>
        <begin position="1217"/>
        <end position="1263"/>
    </location>
</feature>
<feature type="compositionally biased region" description="Polar residues" evidence="2">
    <location>
        <begin position="1508"/>
        <end position="1526"/>
    </location>
</feature>
<feature type="region of interest" description="Disordered" evidence="2">
    <location>
        <begin position="1508"/>
        <end position="1541"/>
    </location>
</feature>
<feature type="compositionally biased region" description="Low complexity" evidence="2">
    <location>
        <begin position="1430"/>
        <end position="1442"/>
    </location>
</feature>
<dbReference type="Pfam" id="PF00595">
    <property type="entry name" value="PDZ"/>
    <property type="match status" value="1"/>
</dbReference>
<feature type="region of interest" description="Disordered" evidence="2">
    <location>
        <begin position="1397"/>
        <end position="1447"/>
    </location>
</feature>
<evidence type="ECO:0000259" key="5">
    <source>
        <dbReference type="PROSITE" id="PS51126"/>
    </source>
</evidence>
<dbReference type="WBParaSite" id="TCONS_00004895.p1">
    <property type="protein sequence ID" value="TCONS_00004895.p1"/>
    <property type="gene ID" value="XLOC_003104"/>
</dbReference>
<dbReference type="Gene3D" id="2.60.200.20">
    <property type="match status" value="1"/>
</dbReference>
<keyword evidence="1" id="KW-0130">Cell adhesion</keyword>
<evidence type="ECO:0000313" key="7">
    <source>
        <dbReference type="WBParaSite" id="TCONS_00004895.p1"/>
    </source>
</evidence>
<feature type="compositionally biased region" description="Low complexity" evidence="2">
    <location>
        <begin position="411"/>
        <end position="423"/>
    </location>
</feature>
<dbReference type="Pfam" id="PF01843">
    <property type="entry name" value="DIL"/>
    <property type="match status" value="1"/>
</dbReference>
<protein>
    <submittedName>
        <fullName evidence="7">Afadin</fullName>
    </submittedName>
</protein>